<organism evidence="15 16">
    <name type="scientific">Enterococcus pseudoavium</name>
    <dbReference type="NCBI Taxonomy" id="44007"/>
    <lineage>
        <taxon>Bacteria</taxon>
        <taxon>Bacillati</taxon>
        <taxon>Bacillota</taxon>
        <taxon>Bacilli</taxon>
        <taxon>Lactobacillales</taxon>
        <taxon>Enterococcaceae</taxon>
        <taxon>Enterococcus</taxon>
    </lineage>
</organism>
<evidence type="ECO:0000256" key="12">
    <source>
        <dbReference type="ARBA" id="ARBA00042531"/>
    </source>
</evidence>
<dbReference type="RefSeq" id="WP_311796805.1">
    <property type="nucleotide sequence ID" value="NZ_JARQAI010000005.1"/>
</dbReference>
<accession>A0AAE4I2J4</accession>
<dbReference type="GO" id="GO:0008902">
    <property type="term" value="F:hydroxymethylpyrimidine kinase activity"/>
    <property type="evidence" value="ECO:0007669"/>
    <property type="project" value="TreeGrafter"/>
</dbReference>
<evidence type="ECO:0000256" key="2">
    <source>
        <dbReference type="ARBA" id="ARBA00012104"/>
    </source>
</evidence>
<keyword evidence="4" id="KW-0479">Metal-binding</keyword>
<keyword evidence="6 15" id="KW-0418">Kinase</keyword>
<dbReference type="CDD" id="cd01169">
    <property type="entry name" value="HMPP_kinase"/>
    <property type="match status" value="1"/>
</dbReference>
<evidence type="ECO:0000256" key="11">
    <source>
        <dbReference type="ARBA" id="ARBA00042396"/>
    </source>
</evidence>
<dbReference type="GO" id="GO:0005524">
    <property type="term" value="F:ATP binding"/>
    <property type="evidence" value="ECO:0007669"/>
    <property type="project" value="UniProtKB-KW"/>
</dbReference>
<dbReference type="PANTHER" id="PTHR20858">
    <property type="entry name" value="PHOSPHOMETHYLPYRIMIDINE KINASE"/>
    <property type="match status" value="1"/>
</dbReference>
<dbReference type="GO" id="GO:0008972">
    <property type="term" value="F:phosphomethylpyrimidine kinase activity"/>
    <property type="evidence" value="ECO:0007669"/>
    <property type="project" value="InterPro"/>
</dbReference>
<evidence type="ECO:0000256" key="3">
    <source>
        <dbReference type="ARBA" id="ARBA00022679"/>
    </source>
</evidence>
<keyword evidence="8" id="KW-0460">Magnesium</keyword>
<name>A0AAE4I2J4_9ENTE</name>
<dbReference type="EC" id="2.7.1.35" evidence="2"/>
<dbReference type="Gene3D" id="3.40.1190.20">
    <property type="match status" value="1"/>
</dbReference>
<evidence type="ECO:0000259" key="14">
    <source>
        <dbReference type="Pfam" id="PF08543"/>
    </source>
</evidence>
<dbReference type="Proteomes" id="UP001180842">
    <property type="component" value="Unassembled WGS sequence"/>
</dbReference>
<evidence type="ECO:0000256" key="13">
    <source>
        <dbReference type="ARBA" id="ARBA00049293"/>
    </source>
</evidence>
<comment type="caution">
    <text evidence="15">The sequence shown here is derived from an EMBL/GenBank/DDBJ whole genome shotgun (WGS) entry which is preliminary data.</text>
</comment>
<dbReference type="GO" id="GO:0008478">
    <property type="term" value="F:pyridoxal kinase activity"/>
    <property type="evidence" value="ECO:0007669"/>
    <property type="project" value="UniProtKB-EC"/>
</dbReference>
<evidence type="ECO:0000313" key="16">
    <source>
        <dbReference type="Proteomes" id="UP001180842"/>
    </source>
</evidence>
<reference evidence="15" key="1">
    <citation type="submission" date="2023-03" db="EMBL/GenBank/DDBJ databases">
        <authorList>
            <person name="Shen W."/>
            <person name="Cai J."/>
        </authorList>
    </citation>
    <scope>NUCLEOTIDE SEQUENCE</scope>
    <source>
        <strain evidence="15">P69-2</strain>
    </source>
</reference>
<evidence type="ECO:0000256" key="9">
    <source>
        <dbReference type="ARBA" id="ARBA00042307"/>
    </source>
</evidence>
<gene>
    <name evidence="15" type="ORF">P7H00_05475</name>
</gene>
<protein>
    <recommendedName>
        <fullName evidence="2">pyridoxal kinase</fullName>
        <ecNumber evidence="2">2.7.1.35</ecNumber>
    </recommendedName>
    <alternativeName>
        <fullName evidence="10">PN/PL/PM kinase</fullName>
    </alternativeName>
    <alternativeName>
        <fullName evidence="11">Pyridoxal kinase</fullName>
    </alternativeName>
    <alternativeName>
        <fullName evidence="9">Pyridoxamine kinase</fullName>
    </alternativeName>
    <alternativeName>
        <fullName evidence="12">Vitamin B6 kinase</fullName>
    </alternativeName>
</protein>
<evidence type="ECO:0000256" key="6">
    <source>
        <dbReference type="ARBA" id="ARBA00022777"/>
    </source>
</evidence>
<evidence type="ECO:0000256" key="4">
    <source>
        <dbReference type="ARBA" id="ARBA00022723"/>
    </source>
</evidence>
<evidence type="ECO:0000256" key="5">
    <source>
        <dbReference type="ARBA" id="ARBA00022741"/>
    </source>
</evidence>
<dbReference type="Pfam" id="PF08543">
    <property type="entry name" value="Phos_pyr_kin"/>
    <property type="match status" value="1"/>
</dbReference>
<dbReference type="AlphaFoldDB" id="A0AAE4I2J4"/>
<keyword evidence="5" id="KW-0547">Nucleotide-binding</keyword>
<evidence type="ECO:0000256" key="7">
    <source>
        <dbReference type="ARBA" id="ARBA00022840"/>
    </source>
</evidence>
<dbReference type="InterPro" id="IPR029056">
    <property type="entry name" value="Ribokinase-like"/>
</dbReference>
<dbReference type="InterPro" id="IPR013749">
    <property type="entry name" value="PM/HMP-P_kinase-1"/>
</dbReference>
<evidence type="ECO:0000256" key="8">
    <source>
        <dbReference type="ARBA" id="ARBA00022842"/>
    </source>
</evidence>
<dbReference type="EMBL" id="JARQAI010000005">
    <property type="protein sequence ID" value="MDT2736586.1"/>
    <property type="molecule type" value="Genomic_DNA"/>
</dbReference>
<comment type="similarity">
    <text evidence="1">Belongs to the ThiD family.</text>
</comment>
<dbReference type="NCBIfam" id="NF009078">
    <property type="entry name" value="PRK12413.1"/>
    <property type="match status" value="1"/>
</dbReference>
<dbReference type="GO" id="GO:0046872">
    <property type="term" value="F:metal ion binding"/>
    <property type="evidence" value="ECO:0007669"/>
    <property type="project" value="UniProtKB-KW"/>
</dbReference>
<evidence type="ECO:0000256" key="10">
    <source>
        <dbReference type="ARBA" id="ARBA00042348"/>
    </source>
</evidence>
<proteinExistence type="inferred from homology"/>
<keyword evidence="3 15" id="KW-0808">Transferase</keyword>
<sequence length="265" mass="29077">MAKTILAIAGSDTLAGGGLQSDLKTFEDYQIFGLTAITCIAVVKNNQFVINDLPPELLQDQLETIQNSLDLNGIKIGLVHDLDSLTLVKKFLQRFNGPIVLDPVMAFKETEQVYGQTYREKMIELFPLVTIITPNLKEAELLARQKITTLEEMEQAAKKLVYLGAPAVVIKGGERLAGKNASDLFYDGRQFEWFSKPKLATTTINGAGCTFASAISANLVLEKPLLTAVKDSKEYVYQAIKKGLPLKNGEGNVWFGDSVETEVST</sequence>
<dbReference type="GO" id="GO:0009228">
    <property type="term" value="P:thiamine biosynthetic process"/>
    <property type="evidence" value="ECO:0007669"/>
    <property type="project" value="InterPro"/>
</dbReference>
<feature type="domain" description="Pyridoxamine kinase/Phosphomethylpyrimidine kinase" evidence="14">
    <location>
        <begin position="12"/>
        <end position="253"/>
    </location>
</feature>
<comment type="catalytic activity">
    <reaction evidence="13">
        <text>pyridoxal + ATP = pyridoxal 5'-phosphate + ADP + H(+)</text>
        <dbReference type="Rhea" id="RHEA:10224"/>
        <dbReference type="ChEBI" id="CHEBI:15378"/>
        <dbReference type="ChEBI" id="CHEBI:17310"/>
        <dbReference type="ChEBI" id="CHEBI:30616"/>
        <dbReference type="ChEBI" id="CHEBI:456216"/>
        <dbReference type="ChEBI" id="CHEBI:597326"/>
        <dbReference type="EC" id="2.7.1.35"/>
    </reaction>
</comment>
<evidence type="ECO:0000256" key="1">
    <source>
        <dbReference type="ARBA" id="ARBA00009879"/>
    </source>
</evidence>
<dbReference type="GO" id="GO:0005829">
    <property type="term" value="C:cytosol"/>
    <property type="evidence" value="ECO:0007669"/>
    <property type="project" value="TreeGrafter"/>
</dbReference>
<dbReference type="PANTHER" id="PTHR20858:SF19">
    <property type="entry name" value="PYRIDOXINE KINASE"/>
    <property type="match status" value="1"/>
</dbReference>
<dbReference type="SUPFAM" id="SSF53613">
    <property type="entry name" value="Ribokinase-like"/>
    <property type="match status" value="1"/>
</dbReference>
<dbReference type="NCBIfam" id="TIGR00097">
    <property type="entry name" value="HMP-P_kinase"/>
    <property type="match status" value="1"/>
</dbReference>
<keyword evidence="7" id="KW-0067">ATP-binding</keyword>
<evidence type="ECO:0000313" key="15">
    <source>
        <dbReference type="EMBL" id="MDT2736586.1"/>
    </source>
</evidence>
<dbReference type="InterPro" id="IPR004399">
    <property type="entry name" value="HMP/HMP-P_kinase_dom"/>
</dbReference>